<evidence type="ECO:0000256" key="2">
    <source>
        <dbReference type="SAM" id="Phobius"/>
    </source>
</evidence>
<feature type="transmembrane region" description="Helical" evidence="2">
    <location>
        <begin position="34"/>
        <end position="55"/>
    </location>
</feature>
<reference evidence="3" key="1">
    <citation type="submission" date="2020-09" db="EMBL/GenBank/DDBJ databases">
        <title>A novel bacterium of genus Bacillus, isolated from South China Sea.</title>
        <authorList>
            <person name="Huang H."/>
            <person name="Mo K."/>
            <person name="Hu Y."/>
        </authorList>
    </citation>
    <scope>NUCLEOTIDE SEQUENCE</scope>
    <source>
        <strain evidence="3">IB182487</strain>
    </source>
</reference>
<dbReference type="EMBL" id="JACXAI010000007">
    <property type="protein sequence ID" value="MBD1380109.1"/>
    <property type="molecule type" value="Genomic_DNA"/>
</dbReference>
<protein>
    <submittedName>
        <fullName evidence="3">Uncharacterized protein</fullName>
    </submittedName>
</protein>
<keyword evidence="2" id="KW-0812">Transmembrane</keyword>
<evidence type="ECO:0000313" key="3">
    <source>
        <dbReference type="EMBL" id="MBD1380109.1"/>
    </source>
</evidence>
<dbReference type="Proteomes" id="UP000626844">
    <property type="component" value="Unassembled WGS sequence"/>
</dbReference>
<gene>
    <name evidence="3" type="ORF">IC621_07700</name>
</gene>
<keyword evidence="4" id="KW-1185">Reference proteome</keyword>
<feature type="compositionally biased region" description="Basic residues" evidence="1">
    <location>
        <begin position="68"/>
        <end position="79"/>
    </location>
</feature>
<evidence type="ECO:0000313" key="4">
    <source>
        <dbReference type="Proteomes" id="UP000626844"/>
    </source>
</evidence>
<name>A0A926NEM6_9BACI</name>
<feature type="region of interest" description="Disordered" evidence="1">
    <location>
        <begin position="59"/>
        <end position="79"/>
    </location>
</feature>
<proteinExistence type="predicted"/>
<keyword evidence="2" id="KW-0472">Membrane</keyword>
<organism evidence="3 4">
    <name type="scientific">Metabacillus arenae</name>
    <dbReference type="NCBI Taxonomy" id="2771434"/>
    <lineage>
        <taxon>Bacteria</taxon>
        <taxon>Bacillati</taxon>
        <taxon>Bacillota</taxon>
        <taxon>Bacilli</taxon>
        <taxon>Bacillales</taxon>
        <taxon>Bacillaceae</taxon>
        <taxon>Metabacillus</taxon>
    </lineage>
</organism>
<dbReference type="RefSeq" id="WP_191157395.1">
    <property type="nucleotide sequence ID" value="NZ_JACXAI010000007.1"/>
</dbReference>
<keyword evidence="2" id="KW-1133">Transmembrane helix</keyword>
<comment type="caution">
    <text evidence="3">The sequence shown here is derived from an EMBL/GenBank/DDBJ whole genome shotgun (WGS) entry which is preliminary data.</text>
</comment>
<evidence type="ECO:0000256" key="1">
    <source>
        <dbReference type="SAM" id="MobiDB-lite"/>
    </source>
</evidence>
<dbReference type="AlphaFoldDB" id="A0A926NEM6"/>
<sequence>MRRFFYLVCVLILLLWAIPQLTFSAGVMEMVFSGAWMIFALLAIGGNLTGILYYSKKRVEKSSIKQKQQPRKRQMQMLR</sequence>
<accession>A0A926NEM6</accession>